<dbReference type="STRING" id="391616.OA238_c38460"/>
<dbReference type="Proteomes" id="UP000004688">
    <property type="component" value="Chromosome"/>
</dbReference>
<evidence type="ECO:0000313" key="1">
    <source>
        <dbReference type="EMBL" id="AGI73792.1"/>
    </source>
</evidence>
<dbReference type="eggNOG" id="ENOG5030FAK">
    <property type="taxonomic scope" value="Bacteria"/>
</dbReference>
<dbReference type="AlphaFoldDB" id="M9RNL7"/>
<proteinExistence type="predicted"/>
<evidence type="ECO:0000313" key="2">
    <source>
        <dbReference type="Proteomes" id="UP000004688"/>
    </source>
</evidence>
<dbReference type="EMBL" id="CP003742">
    <property type="protein sequence ID" value="AGI73792.1"/>
    <property type="molecule type" value="Genomic_DNA"/>
</dbReference>
<protein>
    <submittedName>
        <fullName evidence="1">Uncharacterized protein</fullName>
    </submittedName>
</protein>
<sequence length="138" mass="15215">MEGGAMTPHAILPTRNEAHGFYGTITICPLRDRRSGEVWALASKLIAIAMHVDSEDEMIGIRDFLDSRMGRHFADDVVGNMTGCNIDSETAISSAICRWQGWRICHRTEREEGIPAGLPYLTGWVQHFAVRAAMADAG</sequence>
<gene>
    <name evidence="1" type="ORF">OA238_c38460</name>
</gene>
<accession>M9RNL7</accession>
<dbReference type="KEGG" id="oar:OA238_c38460"/>
<reference evidence="1 2" key="1">
    <citation type="journal article" date="2013" name="PLoS ONE">
        <title>Poles Apart: Arctic and Antarctic Octadecabacter strains Share High Genome Plasticity and a New Type of Xanthorhodopsin.</title>
        <authorList>
            <person name="Vollmers J."/>
            <person name="Voget S."/>
            <person name="Dietrich S."/>
            <person name="Gollnow K."/>
            <person name="Smits M."/>
            <person name="Meyer K."/>
            <person name="Brinkhoff T."/>
            <person name="Simon M."/>
            <person name="Daniel R."/>
        </authorList>
    </citation>
    <scope>NUCLEOTIDE SEQUENCE [LARGE SCALE GENOMIC DNA]</scope>
    <source>
        <strain evidence="1 2">238</strain>
    </source>
</reference>
<keyword evidence="2" id="KW-1185">Reference proteome</keyword>
<organism evidence="1 2">
    <name type="scientific">Octadecabacter arcticus 238</name>
    <dbReference type="NCBI Taxonomy" id="391616"/>
    <lineage>
        <taxon>Bacteria</taxon>
        <taxon>Pseudomonadati</taxon>
        <taxon>Pseudomonadota</taxon>
        <taxon>Alphaproteobacteria</taxon>
        <taxon>Rhodobacterales</taxon>
        <taxon>Roseobacteraceae</taxon>
        <taxon>Octadecabacter</taxon>
    </lineage>
</organism>
<dbReference type="HOGENOM" id="CLU_165543_0_0_5"/>
<name>M9RNL7_9RHOB</name>